<feature type="compositionally biased region" description="Low complexity" evidence="3">
    <location>
        <begin position="109"/>
        <end position="124"/>
    </location>
</feature>
<accession>A0ABC8TCP0</accession>
<dbReference type="PROSITE" id="PS50102">
    <property type="entry name" value="RRM"/>
    <property type="match status" value="1"/>
</dbReference>
<dbReference type="PANTHER" id="PTHR48025">
    <property type="entry name" value="OS02G0815200 PROTEIN"/>
    <property type="match status" value="1"/>
</dbReference>
<dbReference type="InterPro" id="IPR050502">
    <property type="entry name" value="Euk_RNA-bind_prot"/>
</dbReference>
<dbReference type="Proteomes" id="UP001642360">
    <property type="component" value="Unassembled WGS sequence"/>
</dbReference>
<proteinExistence type="predicted"/>
<dbReference type="PANTHER" id="PTHR48025:SF1">
    <property type="entry name" value="RRM DOMAIN-CONTAINING PROTEIN"/>
    <property type="match status" value="1"/>
</dbReference>
<dbReference type="InterPro" id="IPR012677">
    <property type="entry name" value="Nucleotide-bd_a/b_plait_sf"/>
</dbReference>
<feature type="domain" description="RRM" evidence="4">
    <location>
        <begin position="240"/>
        <end position="321"/>
    </location>
</feature>
<protein>
    <recommendedName>
        <fullName evidence="4">RRM domain-containing protein</fullName>
    </recommendedName>
</protein>
<organism evidence="5 6">
    <name type="scientific">Ilex paraguariensis</name>
    <name type="common">yerba mate</name>
    <dbReference type="NCBI Taxonomy" id="185542"/>
    <lineage>
        <taxon>Eukaryota</taxon>
        <taxon>Viridiplantae</taxon>
        <taxon>Streptophyta</taxon>
        <taxon>Embryophyta</taxon>
        <taxon>Tracheophyta</taxon>
        <taxon>Spermatophyta</taxon>
        <taxon>Magnoliopsida</taxon>
        <taxon>eudicotyledons</taxon>
        <taxon>Gunneridae</taxon>
        <taxon>Pentapetalae</taxon>
        <taxon>asterids</taxon>
        <taxon>campanulids</taxon>
        <taxon>Aquifoliales</taxon>
        <taxon>Aquifoliaceae</taxon>
        <taxon>Ilex</taxon>
    </lineage>
</organism>
<sequence>MCHVHHHNAKHPTSTTIFVIIRGHNTPHPHSPQLTQHRHNCHKLDNIHNTQHCNKRPRPNTKQRERGTRYTIHRSLKSTGRSLLHEPIMDMFSLSSTAYCSHTSSFSATSIRTPTTTPPLTRSLKASQESDNPTNLRRPNTHKPQKIPPSKPTLTTTKFPKNPLKNLIHPGNNPPTTTSNTSQPPHSLTTKLWLTSKLSPPPPPPPPSASPQETLSEGNEVQVSGDSEKRLKTEDFRQEGKIFVGNLPLRVKKHEVAEYFRQFGPIKNVILIKGHDNIERNMGFGFVIYGGQMAGKAAMKAVEFDGVEFHGRVLTVKLDDGKRVKARAEERVRWVEGEDGVEYRSKWHEAREGSRTEFRKVLETQPENWQAVVRAFERIKKVLLLNIHTLVVLVACFRGLVSRASNISSNSVVCFG</sequence>
<evidence type="ECO:0000259" key="4">
    <source>
        <dbReference type="PROSITE" id="PS50102"/>
    </source>
</evidence>
<evidence type="ECO:0000313" key="5">
    <source>
        <dbReference type="EMBL" id="CAK9166841.1"/>
    </source>
</evidence>
<gene>
    <name evidence="5" type="ORF">ILEXP_LOCUS36081</name>
</gene>
<feature type="compositionally biased region" description="Polar residues" evidence="3">
    <location>
        <begin position="125"/>
        <end position="138"/>
    </location>
</feature>
<dbReference type="Gene3D" id="3.30.70.330">
    <property type="match status" value="1"/>
</dbReference>
<feature type="region of interest" description="Disordered" evidence="3">
    <location>
        <begin position="104"/>
        <end position="230"/>
    </location>
</feature>
<dbReference type="EMBL" id="CAUOFW020004702">
    <property type="protein sequence ID" value="CAK9166841.1"/>
    <property type="molecule type" value="Genomic_DNA"/>
</dbReference>
<evidence type="ECO:0000256" key="1">
    <source>
        <dbReference type="ARBA" id="ARBA00022884"/>
    </source>
</evidence>
<dbReference type="CDD" id="cd00590">
    <property type="entry name" value="RRM_SF"/>
    <property type="match status" value="1"/>
</dbReference>
<reference evidence="5 6" key="1">
    <citation type="submission" date="2024-02" db="EMBL/GenBank/DDBJ databases">
        <authorList>
            <person name="Vignale AGUSTIN F."/>
            <person name="Sosa J E."/>
            <person name="Modenutti C."/>
        </authorList>
    </citation>
    <scope>NUCLEOTIDE SEQUENCE [LARGE SCALE GENOMIC DNA]</scope>
</reference>
<dbReference type="AlphaFoldDB" id="A0ABC8TCP0"/>
<keyword evidence="6" id="KW-1185">Reference proteome</keyword>
<evidence type="ECO:0000256" key="2">
    <source>
        <dbReference type="PROSITE-ProRule" id="PRU00176"/>
    </source>
</evidence>
<keyword evidence="1 2" id="KW-0694">RNA-binding</keyword>
<comment type="caution">
    <text evidence="5">The sequence shown here is derived from an EMBL/GenBank/DDBJ whole genome shotgun (WGS) entry which is preliminary data.</text>
</comment>
<dbReference type="SMART" id="SM00360">
    <property type="entry name" value="RRM"/>
    <property type="match status" value="1"/>
</dbReference>
<evidence type="ECO:0000256" key="3">
    <source>
        <dbReference type="SAM" id="MobiDB-lite"/>
    </source>
</evidence>
<dbReference type="Pfam" id="PF00076">
    <property type="entry name" value="RRM_1"/>
    <property type="match status" value="1"/>
</dbReference>
<feature type="compositionally biased region" description="Low complexity" evidence="3">
    <location>
        <begin position="174"/>
        <end position="198"/>
    </location>
</feature>
<dbReference type="InterPro" id="IPR035979">
    <property type="entry name" value="RBD_domain_sf"/>
</dbReference>
<evidence type="ECO:0000313" key="6">
    <source>
        <dbReference type="Proteomes" id="UP001642360"/>
    </source>
</evidence>
<dbReference type="SUPFAM" id="SSF54928">
    <property type="entry name" value="RNA-binding domain, RBD"/>
    <property type="match status" value="1"/>
</dbReference>
<feature type="compositionally biased region" description="Pro residues" evidence="3">
    <location>
        <begin position="199"/>
        <end position="209"/>
    </location>
</feature>
<name>A0ABC8TCP0_9AQUA</name>
<dbReference type="GO" id="GO:0003723">
    <property type="term" value="F:RNA binding"/>
    <property type="evidence" value="ECO:0007669"/>
    <property type="project" value="UniProtKB-UniRule"/>
</dbReference>
<dbReference type="InterPro" id="IPR000504">
    <property type="entry name" value="RRM_dom"/>
</dbReference>
<feature type="compositionally biased region" description="Polar residues" evidence="3">
    <location>
        <begin position="212"/>
        <end position="225"/>
    </location>
</feature>